<proteinExistence type="predicted"/>
<evidence type="ECO:0000313" key="2">
    <source>
        <dbReference type="Proteomes" id="UP000198535"/>
    </source>
</evidence>
<dbReference type="AlphaFoldDB" id="A0A1I4NLM5"/>
<dbReference type="PROSITE" id="PS51257">
    <property type="entry name" value="PROKAR_LIPOPROTEIN"/>
    <property type="match status" value="1"/>
</dbReference>
<sequence>MVSGDRMLLRNWLVGIQIVLFLTLSLSFSGCIEEEVTTSSTTSINKNSINEPQEPEVIKGPSGEMIIAPDGIQVRDWNIAVDRILITIENTGDTDIFVSTIGADVSFDDDMSTFRHYEATMNSELGTNEEKIITIRIHKLSDWDKPHLLSIEII</sequence>
<dbReference type="Proteomes" id="UP000198535">
    <property type="component" value="Unassembled WGS sequence"/>
</dbReference>
<keyword evidence="2" id="KW-1185">Reference proteome</keyword>
<dbReference type="STRING" id="487685.SAMN04488696_0133"/>
<reference evidence="2" key="1">
    <citation type="submission" date="2016-10" db="EMBL/GenBank/DDBJ databases">
        <authorList>
            <person name="Varghese N."/>
            <person name="Submissions S."/>
        </authorList>
    </citation>
    <scope>NUCLEOTIDE SEQUENCE [LARGE SCALE GENOMIC DNA]</scope>
    <source>
        <strain evidence="2">Mob M</strain>
    </source>
</reference>
<evidence type="ECO:0000313" key="1">
    <source>
        <dbReference type="EMBL" id="SFM16376.1"/>
    </source>
</evidence>
<organism evidence="1 2">
    <name type="scientific">Methanolobus profundi</name>
    <dbReference type="NCBI Taxonomy" id="487685"/>
    <lineage>
        <taxon>Archaea</taxon>
        <taxon>Methanobacteriati</taxon>
        <taxon>Methanobacteriota</taxon>
        <taxon>Stenosarchaea group</taxon>
        <taxon>Methanomicrobia</taxon>
        <taxon>Methanosarcinales</taxon>
        <taxon>Methanosarcinaceae</taxon>
        <taxon>Methanolobus</taxon>
    </lineage>
</organism>
<name>A0A1I4NLM5_9EURY</name>
<dbReference type="EMBL" id="FOUJ01000001">
    <property type="protein sequence ID" value="SFM16376.1"/>
    <property type="molecule type" value="Genomic_DNA"/>
</dbReference>
<accession>A0A1I4NLM5</accession>
<gene>
    <name evidence="1" type="ORF">SAMN04488696_0133</name>
</gene>
<protein>
    <submittedName>
        <fullName evidence="1">Uncharacterized protein</fullName>
    </submittedName>
</protein>